<feature type="compositionally biased region" description="Acidic residues" evidence="2">
    <location>
        <begin position="997"/>
        <end position="1016"/>
    </location>
</feature>
<dbReference type="InterPro" id="IPR016024">
    <property type="entry name" value="ARM-type_fold"/>
</dbReference>
<feature type="region of interest" description="Disordered" evidence="2">
    <location>
        <begin position="92"/>
        <end position="143"/>
    </location>
</feature>
<dbReference type="Pfam" id="PF03914">
    <property type="entry name" value="CBF"/>
    <property type="match status" value="1"/>
</dbReference>
<accession>A0A0F7SGL5</accession>
<feature type="compositionally biased region" description="Acidic residues" evidence="2">
    <location>
        <begin position="960"/>
        <end position="975"/>
    </location>
</feature>
<reference evidence="4" key="1">
    <citation type="submission" date="2014-08" db="EMBL/GenBank/DDBJ databases">
        <authorList>
            <person name="Sharma Rahul"/>
            <person name="Thines Marco"/>
        </authorList>
    </citation>
    <scope>NUCLEOTIDE SEQUENCE</scope>
</reference>
<evidence type="ECO:0000313" key="4">
    <source>
        <dbReference type="EMBL" id="CDZ98031.1"/>
    </source>
</evidence>
<feature type="compositionally biased region" description="Low complexity" evidence="2">
    <location>
        <begin position="13"/>
        <end position="32"/>
    </location>
</feature>
<feature type="compositionally biased region" description="Basic residues" evidence="2">
    <location>
        <begin position="564"/>
        <end position="576"/>
    </location>
</feature>
<feature type="compositionally biased region" description="Basic residues" evidence="2">
    <location>
        <begin position="462"/>
        <end position="471"/>
    </location>
</feature>
<feature type="region of interest" description="Disordered" evidence="2">
    <location>
        <begin position="451"/>
        <end position="476"/>
    </location>
</feature>
<dbReference type="PANTHER" id="PTHR12048">
    <property type="entry name" value="CCAAT-BINDING FACTOR-RELATED"/>
    <property type="match status" value="1"/>
</dbReference>
<name>A0A0F7SGL5_PHARH</name>
<sequence length="1133" mass="125218">MSRPMAKSKPTKKSNPAPAKAAAVAKPKSVPTTDKFLQEIKDLGGDEDDWKMLQGIDGDDVHEVEGTEVFTGETQVDEVKLSKELSSFMNGLDFSSFQNNTHDSEEEADQAGSSEEDALDDSESEGEMPMDTPNMTKKEKKGAAAEAAAAAAAAVEEKPKEVPVKKESKLVLPSVSVSTPSVIPKGSKGQFVFPPIPQWYLHDLPALPETDSLPPLSAPLLSTLTTRSLSLLESLPTSQPSPAMSSKADSSFLSQILKSGTQADKLSALILLVQGDPLRNVTALEGLRAMLGYKKEDGTIGRMGGREERVSVLRAVADWWTGGGSPPRKLRYLRDQPMLTHPQVTDAHLIVWAFEDWLKRFFFTLLQVLETMTHDTLPFVRTQTIRIVFQLLKDSPEQEQNLLRLLVNKLGDSDRNVASRASYHILQLLQSHPAMKSVVVREIASLVLAPAPPKPLAPKRPQQTKKGKSKGKAQPMAKKTTLFDKTADEQGNLHARYYGITTLNQTTLLSRDGEVAGKLVEVYFEVFRGILGDGNGKDDPKLDELALGPAAEEAKEKESTDGKHKGKGNWKGKGKGKKPEAAEDAVVDSDAKMIAAVLTGVNRAMPFAKIDDNLFERHMDTLFRITHSGAFNISIQALNLIFSVSSKKESVSDRFYRTLYESLLDPRLITSSKQAMYLNLLFKAVKKDPNAPRAAAFVKRTIQILSSHQPPFICGAFFLFGELFSAQPGLRRMLTHPEDDDEEEHFVDAPNPDDEEEKEKKEVGVEETQKAAASKKWGTAYDGLKRQPEYANAQGSCLWEIVPFLHHFHPSVALHASQLLNGEPITGSSDLNLNTLVHFLDRFVYRNAKKAKPKGASIMQPAAASDKSGVVLMMKGPSAETEVNTAEFWRQKEEDVPADQLFFHKFFNQKISREKSKASKLAKRKKGGNDDDDEMSAGFGVEGSDAEEDEDLPRQAVVEEKEDGSDDESDDDVEAEIWKAMQKSMPAVEEDQHLMEDDSDSDEYSEAGSEDLDSDEAGALAEFNSDEDEDGDEDDEGQIDDAEFDSEDEEVFDLDEDPEDLLSEDDVPSAFPDEDDNEMSDDEAAPSTEVDGKRKRTSTEDRKERKKKRKLPLFGSYEDYQKLIDEGGPEDNV</sequence>
<feature type="region of interest" description="Disordered" evidence="2">
    <location>
        <begin position="1"/>
        <end position="33"/>
    </location>
</feature>
<evidence type="ECO:0000259" key="3">
    <source>
        <dbReference type="Pfam" id="PF03914"/>
    </source>
</evidence>
<feature type="compositionally biased region" description="Basic and acidic residues" evidence="2">
    <location>
        <begin position="758"/>
        <end position="769"/>
    </location>
</feature>
<organism evidence="4">
    <name type="scientific">Phaffia rhodozyma</name>
    <name type="common">Yeast</name>
    <name type="synonym">Xanthophyllomyces dendrorhous</name>
    <dbReference type="NCBI Taxonomy" id="264483"/>
    <lineage>
        <taxon>Eukaryota</taxon>
        <taxon>Fungi</taxon>
        <taxon>Dikarya</taxon>
        <taxon>Basidiomycota</taxon>
        <taxon>Agaricomycotina</taxon>
        <taxon>Tremellomycetes</taxon>
        <taxon>Cystofilobasidiales</taxon>
        <taxon>Mrakiaceae</taxon>
        <taxon>Phaffia</taxon>
    </lineage>
</organism>
<feature type="compositionally biased region" description="Acidic residues" evidence="2">
    <location>
        <begin position="104"/>
        <end position="128"/>
    </location>
</feature>
<feature type="compositionally biased region" description="Acidic residues" evidence="2">
    <location>
        <begin position="738"/>
        <end position="757"/>
    </location>
</feature>
<evidence type="ECO:0000256" key="1">
    <source>
        <dbReference type="ARBA" id="ARBA00007797"/>
    </source>
</evidence>
<dbReference type="GO" id="GO:0005634">
    <property type="term" value="C:nucleus"/>
    <property type="evidence" value="ECO:0007669"/>
    <property type="project" value="UniProtKB-ARBA"/>
</dbReference>
<feature type="region of interest" description="Disordered" evidence="2">
    <location>
        <begin position="917"/>
        <end position="1110"/>
    </location>
</feature>
<dbReference type="EMBL" id="LN483273">
    <property type="protein sequence ID" value="CDZ98031.1"/>
    <property type="molecule type" value="Genomic_DNA"/>
</dbReference>
<feature type="region of interest" description="Disordered" evidence="2">
    <location>
        <begin position="551"/>
        <end position="582"/>
    </location>
</feature>
<dbReference type="SUPFAM" id="SSF48371">
    <property type="entry name" value="ARM repeat"/>
    <property type="match status" value="1"/>
</dbReference>
<feature type="domain" description="CCAAT-binding factor" evidence="3">
    <location>
        <begin position="634"/>
        <end position="816"/>
    </location>
</feature>
<dbReference type="PANTHER" id="PTHR12048:SF0">
    <property type="entry name" value="CCAAT_ENHANCER-BINDING PROTEIN ZETA"/>
    <property type="match status" value="1"/>
</dbReference>
<dbReference type="AlphaFoldDB" id="A0A0F7SGL5"/>
<dbReference type="InterPro" id="IPR040155">
    <property type="entry name" value="CEBPZ/Mak21-like"/>
</dbReference>
<dbReference type="InterPro" id="IPR005612">
    <property type="entry name" value="CCAAT-binding_factor"/>
</dbReference>
<feature type="compositionally biased region" description="Polar residues" evidence="2">
    <location>
        <begin position="92"/>
        <end position="101"/>
    </location>
</feature>
<feature type="compositionally biased region" description="Acidic residues" evidence="2">
    <location>
        <begin position="1024"/>
        <end position="1084"/>
    </location>
</feature>
<comment type="similarity">
    <text evidence="1">Belongs to the CBF/MAK21 family.</text>
</comment>
<evidence type="ECO:0000256" key="2">
    <source>
        <dbReference type="SAM" id="MobiDB-lite"/>
    </source>
</evidence>
<proteinExistence type="inferred from homology"/>
<feature type="compositionally biased region" description="Basic and acidic residues" evidence="2">
    <location>
        <begin position="552"/>
        <end position="563"/>
    </location>
</feature>
<feature type="region of interest" description="Disordered" evidence="2">
    <location>
        <begin position="737"/>
        <end position="771"/>
    </location>
</feature>
<protein>
    <submittedName>
        <fullName evidence="4">CAATT-binding transcription factor/60S ribosomal subunit biogenesis protein</fullName>
    </submittedName>
</protein>